<dbReference type="Proteomes" id="UP001601059">
    <property type="component" value="Unassembled WGS sequence"/>
</dbReference>
<evidence type="ECO:0000313" key="2">
    <source>
        <dbReference type="EMBL" id="MFE8702657.1"/>
    </source>
</evidence>
<keyword evidence="1" id="KW-0472">Membrane</keyword>
<proteinExistence type="predicted"/>
<reference evidence="2 3" key="1">
    <citation type="submission" date="2024-08" db="EMBL/GenBank/DDBJ databases">
        <title>Two novel Cytobacillus novel species.</title>
        <authorList>
            <person name="Liu G."/>
        </authorList>
    </citation>
    <scope>NUCLEOTIDE SEQUENCE [LARGE SCALE GENOMIC DNA]</scope>
    <source>
        <strain evidence="2 3">FJAT-54145</strain>
    </source>
</reference>
<protein>
    <submittedName>
        <fullName evidence="2">YpfB family protein</fullName>
    </submittedName>
</protein>
<gene>
    <name evidence="2" type="ORF">ACFYKX_18820</name>
</gene>
<dbReference type="InterPro" id="IPR035281">
    <property type="entry name" value="DUF5359"/>
</dbReference>
<keyword evidence="1" id="KW-1133">Transmembrane helix</keyword>
<evidence type="ECO:0000256" key="1">
    <source>
        <dbReference type="SAM" id="Phobius"/>
    </source>
</evidence>
<dbReference type="Pfam" id="PF17313">
    <property type="entry name" value="DUF5359"/>
    <property type="match status" value="1"/>
</dbReference>
<dbReference type="RefSeq" id="WP_389362614.1">
    <property type="nucleotide sequence ID" value="NZ_JBIACK010000010.1"/>
</dbReference>
<organism evidence="2 3">
    <name type="scientific">Cytobacillus spartinae</name>
    <dbReference type="NCBI Taxonomy" id="3299023"/>
    <lineage>
        <taxon>Bacteria</taxon>
        <taxon>Bacillati</taxon>
        <taxon>Bacillota</taxon>
        <taxon>Bacilli</taxon>
        <taxon>Bacillales</taxon>
        <taxon>Bacillaceae</taxon>
        <taxon>Cytobacillus</taxon>
    </lineage>
</organism>
<dbReference type="EMBL" id="JBIACK010000010">
    <property type="protein sequence ID" value="MFE8702657.1"/>
    <property type="molecule type" value="Genomic_DNA"/>
</dbReference>
<comment type="caution">
    <text evidence="2">The sequence shown here is derived from an EMBL/GenBank/DDBJ whole genome shotgun (WGS) entry which is preliminary data.</text>
</comment>
<keyword evidence="3" id="KW-1185">Reference proteome</keyword>
<sequence>MKTFERILIKVVIIQFLFLLFTQFFLHKLNAFPELKEITQYEGVTENNFSELLETFKGNY</sequence>
<keyword evidence="1" id="KW-0812">Transmembrane</keyword>
<accession>A0ABW6KEQ4</accession>
<feature type="transmembrane region" description="Helical" evidence="1">
    <location>
        <begin position="7"/>
        <end position="26"/>
    </location>
</feature>
<name>A0ABW6KEQ4_9BACI</name>
<evidence type="ECO:0000313" key="3">
    <source>
        <dbReference type="Proteomes" id="UP001601059"/>
    </source>
</evidence>